<evidence type="ECO:0000313" key="6">
    <source>
        <dbReference type="Proteomes" id="UP001432000"/>
    </source>
</evidence>
<feature type="domain" description="HTH luxR-type" evidence="4">
    <location>
        <begin position="633"/>
        <end position="698"/>
    </location>
</feature>
<dbReference type="SMART" id="SM00421">
    <property type="entry name" value="HTH_LUXR"/>
    <property type="match status" value="1"/>
</dbReference>
<dbReference type="PROSITE" id="PS50043">
    <property type="entry name" value="HTH_LUXR_2"/>
    <property type="match status" value="1"/>
</dbReference>
<evidence type="ECO:0000256" key="1">
    <source>
        <dbReference type="ARBA" id="ARBA00023015"/>
    </source>
</evidence>
<evidence type="ECO:0000256" key="2">
    <source>
        <dbReference type="ARBA" id="ARBA00023125"/>
    </source>
</evidence>
<reference evidence="5 6" key="1">
    <citation type="submission" date="2024-03" db="EMBL/GenBank/DDBJ databases">
        <title>Natural products discovery in diverse microorganisms through a two-stage MS feature dereplication strategy.</title>
        <authorList>
            <person name="Zhang R."/>
        </authorList>
    </citation>
    <scope>NUCLEOTIDE SEQUENCE [LARGE SCALE GENOMIC DNA]</scope>
    <source>
        <strain evidence="5 6">18930</strain>
    </source>
</reference>
<name>A0ABZ2PKV9_9NOCA</name>
<dbReference type="RefSeq" id="WP_338888962.1">
    <property type="nucleotide sequence ID" value="NZ_CP147846.1"/>
</dbReference>
<dbReference type="Gene3D" id="1.10.10.10">
    <property type="entry name" value="Winged helix-like DNA-binding domain superfamily/Winged helix DNA-binding domain"/>
    <property type="match status" value="1"/>
</dbReference>
<evidence type="ECO:0000259" key="4">
    <source>
        <dbReference type="PROSITE" id="PS50043"/>
    </source>
</evidence>
<dbReference type="InterPro" id="IPR000792">
    <property type="entry name" value="Tscrpt_reg_LuxR_C"/>
</dbReference>
<keyword evidence="3" id="KW-0804">Transcription</keyword>
<proteinExistence type="predicted"/>
<sequence length="706" mass="73212">MTPARERLTKPDIAALAADRGHPISAALAGTIATITGGCPRTVDAALDAAQHSDADSAVTKVVADAVRGHRIEVLRAMSEIDRTVVTLAHFGVGADHDAMVDLVDGISDVDSILDEAVAAGLVSDSFTALPDLDNALIGAIGRRRVLATATRLLEYRCKTDTLDTSTAVMMARAGVRHGELAHFLASSASGAGIDSAALLYGYAVDAGADAIALAPQRAEIAFLLGDLLSAEQFCDSVLEQHESVDDRQLRTTIRVSAAVAAERGMATRSSALYSWLGVERAGSDADIAAAVALTVGDRTVADAMAGASNAPPTASSAATGLLAAGLRESVTAISTAEATAATSTLMRAVSLSAAASRGATPDSAAATAILFALHGGDLARAESTAVRAAATLPPRHPHAARIALLHAWTAMLAGDVTSAQARIDSVQIPLSHSRNQLFLHGLRVGLARRSGDSGSLSKAWDDAQDVVASYSVDLLSFLPVGELWLAAVRVGQPERVSHLLAQADAVIAQLDEPRVWSSALHWYGVQAAILGERPAELVPHARALARSAESNHYAAALAAAGRAWLGVLQGHPDVPEVELAARSLTRFGLSWDGARLASEAALRVADTRSATSLLQVARSLRLPASAPTADVADEPKGSLSAREAEVAELLVLGVTYREAGARLYISAKTVEHHVARIRRRLGAGSRSELLSMLRALGYGADSTDV</sequence>
<dbReference type="CDD" id="cd06170">
    <property type="entry name" value="LuxR_C_like"/>
    <property type="match status" value="1"/>
</dbReference>
<dbReference type="InterPro" id="IPR036388">
    <property type="entry name" value="WH-like_DNA-bd_sf"/>
</dbReference>
<dbReference type="PANTHER" id="PTHR44688">
    <property type="entry name" value="DNA-BINDING TRANSCRIPTIONAL ACTIVATOR DEVR_DOSR"/>
    <property type="match status" value="1"/>
</dbReference>
<keyword evidence="2" id="KW-0238">DNA-binding</keyword>
<keyword evidence="6" id="KW-1185">Reference proteome</keyword>
<dbReference type="Pfam" id="PF00196">
    <property type="entry name" value="GerE"/>
    <property type="match status" value="1"/>
</dbReference>
<evidence type="ECO:0000256" key="3">
    <source>
        <dbReference type="ARBA" id="ARBA00023163"/>
    </source>
</evidence>
<dbReference type="PANTHER" id="PTHR44688:SF16">
    <property type="entry name" value="DNA-BINDING TRANSCRIPTIONAL ACTIVATOR DEVR_DOSR"/>
    <property type="match status" value="1"/>
</dbReference>
<protein>
    <submittedName>
        <fullName evidence="5">LuxR C-terminal-related transcriptional regulator</fullName>
    </submittedName>
</protein>
<dbReference type="EMBL" id="CP147846">
    <property type="protein sequence ID" value="WXG68632.1"/>
    <property type="molecule type" value="Genomic_DNA"/>
</dbReference>
<organism evidence="5 6">
    <name type="scientific">Rhodococcus sovatensis</name>
    <dbReference type="NCBI Taxonomy" id="1805840"/>
    <lineage>
        <taxon>Bacteria</taxon>
        <taxon>Bacillati</taxon>
        <taxon>Actinomycetota</taxon>
        <taxon>Actinomycetes</taxon>
        <taxon>Mycobacteriales</taxon>
        <taxon>Nocardiaceae</taxon>
        <taxon>Rhodococcus</taxon>
    </lineage>
</organism>
<gene>
    <name evidence="5" type="ORF">WDS16_26160</name>
</gene>
<evidence type="ECO:0000313" key="5">
    <source>
        <dbReference type="EMBL" id="WXG68632.1"/>
    </source>
</evidence>
<keyword evidence="1" id="KW-0805">Transcription regulation</keyword>
<accession>A0ABZ2PKV9</accession>
<dbReference type="SUPFAM" id="SSF46894">
    <property type="entry name" value="C-terminal effector domain of the bipartite response regulators"/>
    <property type="match status" value="1"/>
</dbReference>
<dbReference type="Proteomes" id="UP001432000">
    <property type="component" value="Chromosome"/>
</dbReference>
<dbReference type="InterPro" id="IPR016032">
    <property type="entry name" value="Sig_transdc_resp-reg_C-effctor"/>
</dbReference>
<dbReference type="PRINTS" id="PR00038">
    <property type="entry name" value="HTHLUXR"/>
</dbReference>